<dbReference type="PANTHER" id="PTHR11739:SF8">
    <property type="entry name" value="CITRATE SYNTHASE, MITOCHONDRIAL"/>
    <property type="match status" value="1"/>
</dbReference>
<dbReference type="STRING" id="1817883.A3G31_12360"/>
<evidence type="ECO:0000313" key="6">
    <source>
        <dbReference type="EMBL" id="OGL54424.1"/>
    </source>
</evidence>
<evidence type="ECO:0000256" key="3">
    <source>
        <dbReference type="ARBA" id="ARBA00012972"/>
    </source>
</evidence>
<organism evidence="6 7">
    <name type="scientific">Candidatus Schekmanbacteria bacterium RIFCSPLOWO2_12_FULL_38_15</name>
    <dbReference type="NCBI Taxonomy" id="1817883"/>
    <lineage>
        <taxon>Bacteria</taxon>
        <taxon>Candidatus Schekmaniibacteriota</taxon>
    </lineage>
</organism>
<reference evidence="6 7" key="1">
    <citation type="journal article" date="2016" name="Nat. Commun.">
        <title>Thousands of microbial genomes shed light on interconnected biogeochemical processes in an aquifer system.</title>
        <authorList>
            <person name="Anantharaman K."/>
            <person name="Brown C.T."/>
            <person name="Hug L.A."/>
            <person name="Sharon I."/>
            <person name="Castelle C.J."/>
            <person name="Probst A.J."/>
            <person name="Thomas B.C."/>
            <person name="Singh A."/>
            <person name="Wilkins M.J."/>
            <person name="Karaoz U."/>
            <person name="Brodie E.L."/>
            <person name="Williams K.H."/>
            <person name="Hubbard S.S."/>
            <person name="Banfield J.F."/>
        </authorList>
    </citation>
    <scope>NUCLEOTIDE SEQUENCE [LARGE SCALE GENOMIC DNA]</scope>
</reference>
<gene>
    <name evidence="6" type="ORF">A3G31_12360</name>
</gene>
<evidence type="ECO:0000313" key="7">
    <source>
        <dbReference type="Proteomes" id="UP000178082"/>
    </source>
</evidence>
<keyword evidence="4 5" id="KW-0808">Transferase</keyword>
<dbReference type="Gene3D" id="1.10.580.10">
    <property type="entry name" value="Citrate Synthase, domain 1"/>
    <property type="match status" value="1"/>
</dbReference>
<dbReference type="InterPro" id="IPR036969">
    <property type="entry name" value="Citrate_synthase_sf"/>
</dbReference>
<evidence type="ECO:0000256" key="2">
    <source>
        <dbReference type="ARBA" id="ARBA00010566"/>
    </source>
</evidence>
<evidence type="ECO:0000256" key="5">
    <source>
        <dbReference type="RuleBase" id="RU003406"/>
    </source>
</evidence>
<dbReference type="PROSITE" id="PS00480">
    <property type="entry name" value="CITRATE_SYNTHASE"/>
    <property type="match status" value="1"/>
</dbReference>
<dbReference type="GO" id="GO:0036440">
    <property type="term" value="F:citrate synthase activity"/>
    <property type="evidence" value="ECO:0007669"/>
    <property type="project" value="UniProtKB-EC"/>
</dbReference>
<protein>
    <recommendedName>
        <fullName evidence="3">citrate synthase (unknown stereospecificity)</fullName>
        <ecNumber evidence="3">2.3.3.16</ecNumber>
    </recommendedName>
</protein>
<accession>A0A1F7SMI8</accession>
<dbReference type="UniPathway" id="UPA00223"/>
<dbReference type="GO" id="GO:0005975">
    <property type="term" value="P:carbohydrate metabolic process"/>
    <property type="evidence" value="ECO:0007669"/>
    <property type="project" value="TreeGrafter"/>
</dbReference>
<evidence type="ECO:0000256" key="4">
    <source>
        <dbReference type="ARBA" id="ARBA00022679"/>
    </source>
</evidence>
<name>A0A1F7SMI8_9BACT</name>
<dbReference type="InterPro" id="IPR016143">
    <property type="entry name" value="Citrate_synth-like_sm_a-sub"/>
</dbReference>
<dbReference type="PANTHER" id="PTHR11739">
    <property type="entry name" value="CITRATE SYNTHASE"/>
    <property type="match status" value="1"/>
</dbReference>
<dbReference type="AlphaFoldDB" id="A0A1F7SMI8"/>
<proteinExistence type="inferred from homology"/>
<dbReference type="InterPro" id="IPR016142">
    <property type="entry name" value="Citrate_synth-like_lrg_a-sub"/>
</dbReference>
<dbReference type="GO" id="GO:0006099">
    <property type="term" value="P:tricarboxylic acid cycle"/>
    <property type="evidence" value="ECO:0007669"/>
    <property type="project" value="UniProtKB-UniPathway"/>
</dbReference>
<dbReference type="EC" id="2.3.3.16" evidence="3"/>
<dbReference type="Proteomes" id="UP000178082">
    <property type="component" value="Unassembled WGS sequence"/>
</dbReference>
<dbReference type="SUPFAM" id="SSF48256">
    <property type="entry name" value="Citrate synthase"/>
    <property type="match status" value="1"/>
</dbReference>
<dbReference type="NCBIfam" id="NF007128">
    <property type="entry name" value="PRK09569.1"/>
    <property type="match status" value="1"/>
</dbReference>
<comment type="caution">
    <text evidence="6">The sequence shown here is derived from an EMBL/GenBank/DDBJ whole genome shotgun (WGS) entry which is preliminary data.</text>
</comment>
<sequence>MATLKEKLVQKIPAWREEIQKLNKEYGDKVIGEVTVGQAYGGMRGVKGLVCDTSEVPPDKGLIIRSIPVGQLTDKLPEEVFYLLCTGELPDKESLKSLQDDLKKRSGTPEYVWNVLKAMPANSHPMTMLNTAILVMEGESVFKKRYNEGMKKDVYWEAMLEDCLNLIAKLPEIAAGIYRMRFNKGKRIAPKPELDMGANYVHMMGIADPSGNFANLMRLYLTLHSDHESGNVSAATTHTVASALSDIYYALSAGLNGLAGPLHGLANQECLGWILMVKDKFNGVPSDDDLRKFAWDTLNSGKVIPGYGHAVLRITDPRFAAFLDFGKKYCSKDPVFQIVAKVYDIVPKVLVEQGKAKDPWPNVDASSGSLLYHFGMTEFDYYTVLFSVSRALGVSAQAIISRATGSPLVRPKSVTTEWIKKTVMKA</sequence>
<dbReference type="Gene3D" id="1.10.230.10">
    <property type="entry name" value="Cytochrome P450-Terp, domain 2"/>
    <property type="match status" value="1"/>
</dbReference>
<dbReference type="InterPro" id="IPR002020">
    <property type="entry name" value="Citrate_synthase"/>
</dbReference>
<dbReference type="EMBL" id="MGDI01000012">
    <property type="protein sequence ID" value="OGL54424.1"/>
    <property type="molecule type" value="Genomic_DNA"/>
</dbReference>
<dbReference type="Pfam" id="PF00285">
    <property type="entry name" value="Citrate_synt"/>
    <property type="match status" value="1"/>
</dbReference>
<dbReference type="PRINTS" id="PR00143">
    <property type="entry name" value="CITRTSNTHASE"/>
</dbReference>
<comment type="pathway">
    <text evidence="1">Carbohydrate metabolism; tricarboxylic acid cycle.</text>
</comment>
<comment type="similarity">
    <text evidence="2 5">Belongs to the citrate synthase family.</text>
</comment>
<evidence type="ECO:0000256" key="1">
    <source>
        <dbReference type="ARBA" id="ARBA00005163"/>
    </source>
</evidence>
<dbReference type="InterPro" id="IPR019810">
    <property type="entry name" value="Citrate_synthase_AS"/>
</dbReference>